<dbReference type="InterPro" id="IPR050950">
    <property type="entry name" value="HTH-type_LysR_regulators"/>
</dbReference>
<dbReference type="Gene3D" id="1.10.10.10">
    <property type="entry name" value="Winged helix-like DNA-binding domain superfamily/Winged helix DNA-binding domain"/>
    <property type="match status" value="1"/>
</dbReference>
<protein>
    <submittedName>
        <fullName evidence="6">DNA-binding transcriptional regulator, LysR family</fullName>
    </submittedName>
</protein>
<gene>
    <name evidence="6" type="ORF">SAMN02910262_01307</name>
</gene>
<dbReference type="Proteomes" id="UP000214760">
    <property type="component" value="Unassembled WGS sequence"/>
</dbReference>
<dbReference type="PANTHER" id="PTHR30419">
    <property type="entry name" value="HTH-TYPE TRANSCRIPTIONAL REGULATOR YBHD"/>
    <property type="match status" value="1"/>
</dbReference>
<name>A0A1I6J8R3_9FIRM</name>
<dbReference type="SUPFAM" id="SSF53850">
    <property type="entry name" value="Periplasmic binding protein-like II"/>
    <property type="match status" value="1"/>
</dbReference>
<dbReference type="GO" id="GO:0005829">
    <property type="term" value="C:cytosol"/>
    <property type="evidence" value="ECO:0007669"/>
    <property type="project" value="TreeGrafter"/>
</dbReference>
<dbReference type="Pfam" id="PF03466">
    <property type="entry name" value="LysR_substrate"/>
    <property type="match status" value="1"/>
</dbReference>
<evidence type="ECO:0000313" key="7">
    <source>
        <dbReference type="Proteomes" id="UP000214760"/>
    </source>
</evidence>
<dbReference type="CDD" id="cd05466">
    <property type="entry name" value="PBP2_LTTR_substrate"/>
    <property type="match status" value="1"/>
</dbReference>
<keyword evidence="2" id="KW-0805">Transcription regulation</keyword>
<reference evidence="6 7" key="1">
    <citation type="submission" date="2016-10" db="EMBL/GenBank/DDBJ databases">
        <authorList>
            <person name="de Groot N.N."/>
        </authorList>
    </citation>
    <scope>NUCLEOTIDE SEQUENCE [LARGE SCALE GENOMIC DNA]</scope>
    <source>
        <strain evidence="6 7">F</strain>
    </source>
</reference>
<keyword evidence="3 6" id="KW-0238">DNA-binding</keyword>
<evidence type="ECO:0000256" key="1">
    <source>
        <dbReference type="ARBA" id="ARBA00009437"/>
    </source>
</evidence>
<evidence type="ECO:0000256" key="3">
    <source>
        <dbReference type="ARBA" id="ARBA00023125"/>
    </source>
</evidence>
<dbReference type="GO" id="GO:0003700">
    <property type="term" value="F:DNA-binding transcription factor activity"/>
    <property type="evidence" value="ECO:0007669"/>
    <property type="project" value="InterPro"/>
</dbReference>
<dbReference type="InterPro" id="IPR036390">
    <property type="entry name" value="WH_DNA-bd_sf"/>
</dbReference>
<dbReference type="PRINTS" id="PR00039">
    <property type="entry name" value="HTHLYSR"/>
</dbReference>
<organism evidence="6 7">
    <name type="scientific">[Clostridium] aminophilum</name>
    <dbReference type="NCBI Taxonomy" id="1526"/>
    <lineage>
        <taxon>Bacteria</taxon>
        <taxon>Bacillati</taxon>
        <taxon>Bacillota</taxon>
        <taxon>Clostridia</taxon>
        <taxon>Lachnospirales</taxon>
        <taxon>Lachnospiraceae</taxon>
    </lineage>
</organism>
<dbReference type="InterPro" id="IPR000847">
    <property type="entry name" value="LysR_HTH_N"/>
</dbReference>
<proteinExistence type="inferred from homology"/>
<dbReference type="InterPro" id="IPR005119">
    <property type="entry name" value="LysR_subst-bd"/>
</dbReference>
<feature type="domain" description="HTH lysR-type" evidence="5">
    <location>
        <begin position="1"/>
        <end position="57"/>
    </location>
</feature>
<dbReference type="EMBL" id="FOZC01000006">
    <property type="protein sequence ID" value="SFR75387.1"/>
    <property type="molecule type" value="Genomic_DNA"/>
</dbReference>
<evidence type="ECO:0000313" key="6">
    <source>
        <dbReference type="EMBL" id="SFR75387.1"/>
    </source>
</evidence>
<dbReference type="PROSITE" id="PS50931">
    <property type="entry name" value="HTH_LYSR"/>
    <property type="match status" value="1"/>
</dbReference>
<dbReference type="RefSeq" id="WP_031472231.1">
    <property type="nucleotide sequence ID" value="NZ_FOZC01000006.1"/>
</dbReference>
<dbReference type="SUPFAM" id="SSF46785">
    <property type="entry name" value="Winged helix' DNA-binding domain"/>
    <property type="match status" value="1"/>
</dbReference>
<dbReference type="GO" id="GO:0003677">
    <property type="term" value="F:DNA binding"/>
    <property type="evidence" value="ECO:0007669"/>
    <property type="project" value="UniProtKB-KW"/>
</dbReference>
<comment type="similarity">
    <text evidence="1">Belongs to the LysR transcriptional regulatory family.</text>
</comment>
<evidence type="ECO:0000256" key="2">
    <source>
        <dbReference type="ARBA" id="ARBA00023015"/>
    </source>
</evidence>
<dbReference type="AlphaFoldDB" id="A0A1I6J8R3"/>
<dbReference type="Pfam" id="PF00126">
    <property type="entry name" value="HTH_1"/>
    <property type="match status" value="1"/>
</dbReference>
<sequence>MFRGKQYIYEIYKTGSFSAAAKNLYISQPALSNSVHRIEERIGSPLFDRSTSPIQLTDIGKRYIDTCEKIMSAEEEFSHFLADEQNMKTGEITVGSNAMYISYLLPSLLSAFKVRHPAVELYIVEGTISALQDQLTSGDIDLILGMRDIASPQFESSPFHDEHVILAVPADWTINRELMRWQQSPDNIISGRYLLKQFPSVPLERFSDCPFILLPQDNDFHALALDLCRNAGFVPHIALTLDQQLTAYNVAGEGLCATFISDTLVRYAPSDGRIIYYKLDPDLTRREVSFYYKKNRYIPRAMREFLTMAKTQA</sequence>
<evidence type="ECO:0000256" key="4">
    <source>
        <dbReference type="ARBA" id="ARBA00023163"/>
    </source>
</evidence>
<evidence type="ECO:0000259" key="5">
    <source>
        <dbReference type="PROSITE" id="PS50931"/>
    </source>
</evidence>
<accession>A0A1I6J8R3</accession>
<dbReference type="Gene3D" id="3.40.190.290">
    <property type="match status" value="1"/>
</dbReference>
<dbReference type="InterPro" id="IPR036388">
    <property type="entry name" value="WH-like_DNA-bd_sf"/>
</dbReference>
<dbReference type="PANTHER" id="PTHR30419:SF8">
    <property type="entry name" value="NITROGEN ASSIMILATION TRANSCRIPTIONAL ACTIVATOR-RELATED"/>
    <property type="match status" value="1"/>
</dbReference>
<keyword evidence="4" id="KW-0804">Transcription</keyword>